<keyword evidence="4" id="KW-1185">Reference proteome</keyword>
<dbReference type="PANTHER" id="PTHR10366:SF503">
    <property type="entry name" value="TETRAKETIDE ALPHA-PYRONE REDUCTASE 2"/>
    <property type="match status" value="1"/>
</dbReference>
<dbReference type="Pfam" id="PF01370">
    <property type="entry name" value="Epimerase"/>
    <property type="match status" value="1"/>
</dbReference>
<evidence type="ECO:0000313" key="4">
    <source>
        <dbReference type="Proteomes" id="UP001605036"/>
    </source>
</evidence>
<dbReference type="Gene3D" id="3.40.50.720">
    <property type="entry name" value="NAD(P)-binding Rossmann-like Domain"/>
    <property type="match status" value="1"/>
</dbReference>
<proteinExistence type="predicted"/>
<keyword evidence="1" id="KW-0560">Oxidoreductase</keyword>
<evidence type="ECO:0000313" key="3">
    <source>
        <dbReference type="EMBL" id="KAL2609047.1"/>
    </source>
</evidence>
<comment type="caution">
    <text evidence="3">The sequence shown here is derived from an EMBL/GenBank/DDBJ whole genome shotgun (WGS) entry which is preliminary data.</text>
</comment>
<dbReference type="GO" id="GO:0016491">
    <property type="term" value="F:oxidoreductase activity"/>
    <property type="evidence" value="ECO:0007669"/>
    <property type="project" value="UniProtKB-KW"/>
</dbReference>
<dbReference type="InterPro" id="IPR036291">
    <property type="entry name" value="NAD(P)-bd_dom_sf"/>
</dbReference>
<reference evidence="3 4" key="1">
    <citation type="submission" date="2024-09" db="EMBL/GenBank/DDBJ databases">
        <title>Chromosome-scale assembly of Riccia fluitans.</title>
        <authorList>
            <person name="Paukszto L."/>
            <person name="Sawicki J."/>
            <person name="Karawczyk K."/>
            <person name="Piernik-Szablinska J."/>
            <person name="Szczecinska M."/>
            <person name="Mazdziarz M."/>
        </authorList>
    </citation>
    <scope>NUCLEOTIDE SEQUENCE [LARGE SCALE GENOMIC DNA]</scope>
    <source>
        <strain evidence="3">Rf_01</strain>
        <tissue evidence="3">Aerial parts of the thallus</tissue>
    </source>
</reference>
<accession>A0ABD1XJC6</accession>
<name>A0ABD1XJC6_9MARC</name>
<sequence>MTSKDLEEWTTRVYRAHRNKLSSGLFCSMSSTPLILLLLTSTLANGVEAWQFNVMHIELPVHFKGVNKTCYHIHLRSGVQQECERRTMEVCVTGGTGYIASCLIHKLLEKGYKVRSTVRSTNLSQPRNSLVISTGAHYSSQGETNRLRVLKDFPGAKERLTILRADLMDEGSYDDAMEGV</sequence>
<dbReference type="EMBL" id="JBHFFA010000008">
    <property type="protein sequence ID" value="KAL2609047.1"/>
    <property type="molecule type" value="Genomic_DNA"/>
</dbReference>
<dbReference type="Proteomes" id="UP001605036">
    <property type="component" value="Unassembled WGS sequence"/>
</dbReference>
<gene>
    <name evidence="3" type="ORF">R1flu_027620</name>
</gene>
<dbReference type="SUPFAM" id="SSF51735">
    <property type="entry name" value="NAD(P)-binding Rossmann-fold domains"/>
    <property type="match status" value="1"/>
</dbReference>
<organism evidence="3 4">
    <name type="scientific">Riccia fluitans</name>
    <dbReference type="NCBI Taxonomy" id="41844"/>
    <lineage>
        <taxon>Eukaryota</taxon>
        <taxon>Viridiplantae</taxon>
        <taxon>Streptophyta</taxon>
        <taxon>Embryophyta</taxon>
        <taxon>Marchantiophyta</taxon>
        <taxon>Marchantiopsida</taxon>
        <taxon>Marchantiidae</taxon>
        <taxon>Marchantiales</taxon>
        <taxon>Ricciaceae</taxon>
        <taxon>Riccia</taxon>
    </lineage>
</organism>
<protein>
    <recommendedName>
        <fullName evidence="2">NAD-dependent epimerase/dehydratase domain-containing protein</fullName>
    </recommendedName>
</protein>
<dbReference type="AlphaFoldDB" id="A0ABD1XJC6"/>
<dbReference type="InterPro" id="IPR001509">
    <property type="entry name" value="Epimerase_deHydtase"/>
</dbReference>
<dbReference type="InterPro" id="IPR050425">
    <property type="entry name" value="NAD(P)_dehydrat-like"/>
</dbReference>
<evidence type="ECO:0000259" key="2">
    <source>
        <dbReference type="Pfam" id="PF01370"/>
    </source>
</evidence>
<feature type="domain" description="NAD-dependent epimerase/dehydratase" evidence="2">
    <location>
        <begin position="90"/>
        <end position="177"/>
    </location>
</feature>
<evidence type="ECO:0000256" key="1">
    <source>
        <dbReference type="ARBA" id="ARBA00023002"/>
    </source>
</evidence>
<dbReference type="PANTHER" id="PTHR10366">
    <property type="entry name" value="NAD DEPENDENT EPIMERASE/DEHYDRATASE"/>
    <property type="match status" value="1"/>
</dbReference>